<evidence type="ECO:0000313" key="3">
    <source>
        <dbReference type="Proteomes" id="UP000653644"/>
    </source>
</evidence>
<accession>A0ABQ3DAT2</accession>
<comment type="caution">
    <text evidence="2">The sequence shown here is derived from an EMBL/GenBank/DDBJ whole genome shotgun (WGS) entry which is preliminary data.</text>
</comment>
<proteinExistence type="predicted"/>
<evidence type="ECO:0000313" key="2">
    <source>
        <dbReference type="EMBL" id="GHA68849.1"/>
    </source>
</evidence>
<dbReference type="EMBL" id="BMVN01000066">
    <property type="protein sequence ID" value="GHA68849.1"/>
    <property type="molecule type" value="Genomic_DNA"/>
</dbReference>
<evidence type="ECO:0000256" key="1">
    <source>
        <dbReference type="SAM" id="Coils"/>
    </source>
</evidence>
<dbReference type="Proteomes" id="UP000653644">
    <property type="component" value="Unassembled WGS sequence"/>
</dbReference>
<reference evidence="3" key="1">
    <citation type="journal article" date="2019" name="Int. J. Syst. Evol. Microbiol.">
        <title>The Global Catalogue of Microorganisms (GCM) 10K type strain sequencing project: providing services to taxonomists for standard genome sequencing and annotation.</title>
        <authorList>
            <consortium name="The Broad Institute Genomics Platform"/>
            <consortium name="The Broad Institute Genome Sequencing Center for Infectious Disease"/>
            <person name="Wu L."/>
            <person name="Ma J."/>
        </authorList>
    </citation>
    <scope>NUCLEOTIDE SEQUENCE [LARGE SCALE GENOMIC DNA]</scope>
    <source>
        <strain evidence="3">JCM 4733</strain>
    </source>
</reference>
<keyword evidence="1" id="KW-0175">Coiled coil</keyword>
<organism evidence="2 3">
    <name type="scientific">Streptomyces canarius</name>
    <dbReference type="NCBI Taxonomy" id="285453"/>
    <lineage>
        <taxon>Bacteria</taxon>
        <taxon>Bacillati</taxon>
        <taxon>Actinomycetota</taxon>
        <taxon>Actinomycetes</taxon>
        <taxon>Kitasatosporales</taxon>
        <taxon>Streptomycetaceae</taxon>
        <taxon>Streptomyces</taxon>
    </lineage>
</organism>
<sequence length="185" mass="18940">MASVMGLLEEREAAARVRVEELQAEADRVLSELAVAEAVLERRSIARVELAEALAAPGDAADAAVQEAPEPVPAAKAVKVPVAGSIVPHFGEGMTVQALAPDSRRIVELVESGPEGGEGMSAKEIAAGLGLELVPAKIEGVRSKARRLAERGWLAVSPSGRFTPRQPTVTALAAAGKPGGRGAGS</sequence>
<feature type="coiled-coil region" evidence="1">
    <location>
        <begin position="5"/>
        <end position="39"/>
    </location>
</feature>
<protein>
    <submittedName>
        <fullName evidence="2">Uncharacterized protein</fullName>
    </submittedName>
</protein>
<name>A0ABQ3DAT2_9ACTN</name>
<gene>
    <name evidence="2" type="ORF">GCM10010345_85610</name>
</gene>
<keyword evidence="3" id="KW-1185">Reference proteome</keyword>
<dbReference type="RefSeq" id="WP_229917934.1">
    <property type="nucleotide sequence ID" value="NZ_BMVN01000066.1"/>
</dbReference>